<dbReference type="OMA" id="ERDPSHY"/>
<keyword evidence="13" id="KW-1185">Reference proteome</keyword>
<dbReference type="OrthoDB" id="639767at2759"/>
<keyword evidence="6" id="KW-0210">Decarboxylase</keyword>
<dbReference type="InterPro" id="IPR010977">
    <property type="entry name" value="Aromatic_deC"/>
</dbReference>
<dbReference type="HOGENOM" id="CLU_011856_3_0_1"/>
<evidence type="ECO:0000256" key="1">
    <source>
        <dbReference type="ARBA" id="ARBA00001933"/>
    </source>
</evidence>
<dbReference type="EMBL" id="KB291798">
    <property type="protein sequence ID" value="ELU18925.1"/>
    <property type="molecule type" value="Genomic_DNA"/>
</dbReference>
<dbReference type="Gene3D" id="3.90.1150.10">
    <property type="entry name" value="Aspartate Aminotransferase, domain 1"/>
    <property type="match status" value="1"/>
</dbReference>
<dbReference type="PRINTS" id="PR00800">
    <property type="entry name" value="YHDCRBOXLASE"/>
</dbReference>
<sequence>MVDYIADYLQDIRSRRVFPDVQPGYMQSLVPDACPESGEEWDAIFNDVERVIMPGMTHWQSPHMHAYFPALNSAPSLLGDMLADAIGCLGFTWASSPAATELETIVMDWLGKMLGLPAEFLHSNTATMGGGVIQTTASDSTFVSLLAARSEAIKLYRLSNPDLHDAEINARLVGYCSDQAHSSVEKAGLIGLVKLRLLPTDEDLSLRGDTLRNAINEDRENGLVPFYLCATLGTTGSCAFDNLKELGVICEEEELWMHIDAAYAGTSFICPEFRHHLEGAEYGSSFAFNPSKWMMVHFDCTAMWVKNSRALHRTFNVQPLYLKHENTGAAIDYMHWQVPLSKRFRALKLWFVLRSFGVSGLQKHVRRGVQMAKYFENLVNLDERFEIPATRHLGMVVFRLKGEDELTELLLKRLNQTGQVHMVPASIKGKYIIRFTVTSTNTTEQDIERDWSIIQTMAGSTSADTNLSYAGRLRREGLRRKDFGMSLILSNVPMSPKFINGSFAALFDTNDIIVDYARELGRNSVDFNGRPIRLCPRKKLREHDKQFSFDLSRMPPSRRTTHMSVFKQASLDSKIEEIFDSSFDSDSMYELDTEGFTNGDSAPAFVARADDDSKKNAEKIISSETINGLGEETCVTCHVCGHVMTP</sequence>
<dbReference type="Gene3D" id="1.20.1340.10">
    <property type="entry name" value="dopa decarboxylase, N-terminal domain"/>
    <property type="match status" value="1"/>
</dbReference>
<evidence type="ECO:0000256" key="4">
    <source>
        <dbReference type="ARBA" id="ARBA00012320"/>
    </source>
</evidence>
<dbReference type="Proteomes" id="UP000014760">
    <property type="component" value="Unassembled WGS sequence"/>
</dbReference>
<accession>N1PBB9</accession>
<feature type="modified residue" description="N6-(pyridoxal phosphate)lysine" evidence="10">
    <location>
        <position position="292"/>
    </location>
</feature>
<evidence type="ECO:0000256" key="9">
    <source>
        <dbReference type="ARBA" id="ARBA00039946"/>
    </source>
</evidence>
<dbReference type="EC" id="4.1.1.22" evidence="4"/>
<evidence type="ECO:0000256" key="2">
    <source>
        <dbReference type="ARBA" id="ARBA00009533"/>
    </source>
</evidence>
<evidence type="ECO:0000256" key="6">
    <source>
        <dbReference type="ARBA" id="ARBA00022793"/>
    </source>
</evidence>
<dbReference type="GO" id="GO:0004398">
    <property type="term" value="F:histidine decarboxylase activity"/>
    <property type="evidence" value="ECO:0007669"/>
    <property type="project" value="UniProtKB-EC"/>
</dbReference>
<evidence type="ECO:0000256" key="5">
    <source>
        <dbReference type="ARBA" id="ARBA00022584"/>
    </source>
</evidence>
<proteinExistence type="inferred from homology"/>
<dbReference type="GO" id="GO:0005737">
    <property type="term" value="C:cytoplasm"/>
    <property type="evidence" value="ECO:0007669"/>
    <property type="project" value="TreeGrafter"/>
</dbReference>
<evidence type="ECO:0000256" key="7">
    <source>
        <dbReference type="ARBA" id="ARBA00022898"/>
    </source>
</evidence>
<dbReference type="FunFam" id="3.40.640.10:FF:000025">
    <property type="entry name" value="Histidine decarboxylase"/>
    <property type="match status" value="1"/>
</dbReference>
<keyword evidence="8" id="KW-0456">Lyase</keyword>
<dbReference type="PANTHER" id="PTHR11999">
    <property type="entry name" value="GROUP II PYRIDOXAL-5-PHOSPHATE DECARBOXYLASE"/>
    <property type="match status" value="1"/>
</dbReference>
<dbReference type="FunFam" id="1.20.1340.10:FF:000001">
    <property type="entry name" value="Histidine decarboxylase"/>
    <property type="match status" value="1"/>
</dbReference>
<dbReference type="EMBL" id="AMQN01000059">
    <property type="status" value="NOT_ANNOTATED_CDS"/>
    <property type="molecule type" value="Genomic_DNA"/>
</dbReference>
<comment type="similarity">
    <text evidence="2">Belongs to the group II decarboxylase family.</text>
</comment>
<evidence type="ECO:0000313" key="11">
    <source>
        <dbReference type="EMBL" id="ELU18925.1"/>
    </source>
</evidence>
<evidence type="ECO:0000313" key="13">
    <source>
        <dbReference type="Proteomes" id="UP000014760"/>
    </source>
</evidence>
<dbReference type="InterPro" id="IPR015424">
    <property type="entry name" value="PyrdxlP-dep_Trfase"/>
</dbReference>
<reference evidence="11 13" key="2">
    <citation type="journal article" date="2013" name="Nature">
        <title>Insights into bilaterian evolution from three spiralian genomes.</title>
        <authorList>
            <person name="Simakov O."/>
            <person name="Marletaz F."/>
            <person name="Cho S.J."/>
            <person name="Edsinger-Gonzales E."/>
            <person name="Havlak P."/>
            <person name="Hellsten U."/>
            <person name="Kuo D.H."/>
            <person name="Larsson T."/>
            <person name="Lv J."/>
            <person name="Arendt D."/>
            <person name="Savage R."/>
            <person name="Osoegawa K."/>
            <person name="de Jong P."/>
            <person name="Grimwood J."/>
            <person name="Chapman J.A."/>
            <person name="Shapiro H."/>
            <person name="Aerts A."/>
            <person name="Otillar R.P."/>
            <person name="Terry A.Y."/>
            <person name="Boore J.L."/>
            <person name="Grigoriev I.V."/>
            <person name="Lindberg D.R."/>
            <person name="Seaver E.C."/>
            <person name="Weisblat D.A."/>
            <person name="Putnam N.H."/>
            <person name="Rokhsar D.S."/>
        </authorList>
    </citation>
    <scope>NUCLEOTIDE SEQUENCE</scope>
    <source>
        <strain evidence="11 13">I ESC-2004</strain>
    </source>
</reference>
<dbReference type="Gene3D" id="3.40.640.10">
    <property type="entry name" value="Type I PLP-dependent aspartate aminotransferase-like (Major domain)"/>
    <property type="match status" value="1"/>
</dbReference>
<evidence type="ECO:0000313" key="12">
    <source>
        <dbReference type="EnsemblMetazoa" id="CapteP180248"/>
    </source>
</evidence>
<reference evidence="12" key="3">
    <citation type="submission" date="2015-06" db="UniProtKB">
        <authorList>
            <consortium name="EnsemblMetazoa"/>
        </authorList>
    </citation>
    <scope>IDENTIFICATION</scope>
</reference>
<comment type="subunit">
    <text evidence="3">Homodimer.</text>
</comment>
<evidence type="ECO:0000256" key="8">
    <source>
        <dbReference type="ARBA" id="ARBA00023239"/>
    </source>
</evidence>
<dbReference type="GO" id="GO:0001694">
    <property type="term" value="P:histamine biosynthetic process"/>
    <property type="evidence" value="ECO:0007669"/>
    <property type="project" value="TreeGrafter"/>
</dbReference>
<organism evidence="11">
    <name type="scientific">Capitella teleta</name>
    <name type="common">Polychaete worm</name>
    <dbReference type="NCBI Taxonomy" id="283909"/>
    <lineage>
        <taxon>Eukaryota</taxon>
        <taxon>Metazoa</taxon>
        <taxon>Spiralia</taxon>
        <taxon>Lophotrochozoa</taxon>
        <taxon>Annelida</taxon>
        <taxon>Polychaeta</taxon>
        <taxon>Sedentaria</taxon>
        <taxon>Scolecida</taxon>
        <taxon>Capitellidae</taxon>
        <taxon>Capitella</taxon>
    </lineage>
</organism>
<evidence type="ECO:0000256" key="3">
    <source>
        <dbReference type="ARBA" id="ARBA00011738"/>
    </source>
</evidence>
<keyword evidence="5" id="KW-0127">Catecholamine biosynthesis</keyword>
<name>N1PBB9_CAPTE</name>
<dbReference type="InterPro" id="IPR002129">
    <property type="entry name" value="PyrdxlP-dep_de-COase"/>
</dbReference>
<evidence type="ECO:0000256" key="10">
    <source>
        <dbReference type="PIRSR" id="PIRSR602129-50"/>
    </source>
</evidence>
<dbReference type="FunCoup" id="N1PBB9">
    <property type="interactions" value="114"/>
</dbReference>
<comment type="cofactor">
    <cofactor evidence="1 10">
        <name>pyridoxal 5'-phosphate</name>
        <dbReference type="ChEBI" id="CHEBI:597326"/>
    </cofactor>
</comment>
<dbReference type="GO" id="GO:0042423">
    <property type="term" value="P:catecholamine biosynthetic process"/>
    <property type="evidence" value="ECO:0007669"/>
    <property type="project" value="UniProtKB-KW"/>
</dbReference>
<dbReference type="SUPFAM" id="SSF53383">
    <property type="entry name" value="PLP-dependent transferases"/>
    <property type="match status" value="1"/>
</dbReference>
<dbReference type="GO" id="GO:0006548">
    <property type="term" value="P:L-histidine catabolic process"/>
    <property type="evidence" value="ECO:0007669"/>
    <property type="project" value="TreeGrafter"/>
</dbReference>
<dbReference type="GO" id="GO:0030170">
    <property type="term" value="F:pyridoxal phosphate binding"/>
    <property type="evidence" value="ECO:0007669"/>
    <property type="project" value="InterPro"/>
</dbReference>
<dbReference type="EnsemblMetazoa" id="CapteT180248">
    <property type="protein sequence ID" value="CapteP180248"/>
    <property type="gene ID" value="CapteG180248"/>
</dbReference>
<reference evidence="13" key="1">
    <citation type="submission" date="2012-12" db="EMBL/GenBank/DDBJ databases">
        <authorList>
            <person name="Hellsten U."/>
            <person name="Grimwood J."/>
            <person name="Chapman J.A."/>
            <person name="Shapiro H."/>
            <person name="Aerts A."/>
            <person name="Otillar R.P."/>
            <person name="Terry A.Y."/>
            <person name="Boore J.L."/>
            <person name="Simakov O."/>
            <person name="Marletaz F."/>
            <person name="Cho S.-J."/>
            <person name="Edsinger-Gonzales E."/>
            <person name="Havlak P."/>
            <person name="Kuo D.-H."/>
            <person name="Larsson T."/>
            <person name="Lv J."/>
            <person name="Arendt D."/>
            <person name="Savage R."/>
            <person name="Osoegawa K."/>
            <person name="de Jong P."/>
            <person name="Lindberg D.R."/>
            <person name="Seaver E.C."/>
            <person name="Weisblat D.A."/>
            <person name="Putnam N.H."/>
            <person name="Grigoriev I.V."/>
            <person name="Rokhsar D.S."/>
        </authorList>
    </citation>
    <scope>NUCLEOTIDE SEQUENCE</scope>
    <source>
        <strain evidence="13">I ESC-2004</strain>
    </source>
</reference>
<dbReference type="PROSITE" id="PS00392">
    <property type="entry name" value="DDC_GAD_HDC_YDC"/>
    <property type="match status" value="1"/>
</dbReference>
<keyword evidence="7 10" id="KW-0663">Pyridoxal phosphate</keyword>
<dbReference type="CDD" id="cd06450">
    <property type="entry name" value="DOPA_deC_like"/>
    <property type="match status" value="1"/>
</dbReference>
<dbReference type="STRING" id="283909.N1PBB9"/>
<dbReference type="Pfam" id="PF00282">
    <property type="entry name" value="Pyridoxal_deC"/>
    <property type="match status" value="1"/>
</dbReference>
<dbReference type="InterPro" id="IPR015422">
    <property type="entry name" value="PyrdxlP-dep_Trfase_small"/>
</dbReference>
<dbReference type="FunFam" id="3.90.1150.10:FF:000018">
    <property type="entry name" value="Histidine decarboxylase"/>
    <property type="match status" value="1"/>
</dbReference>
<dbReference type="AlphaFoldDB" id="N1PBB9"/>
<gene>
    <name evidence="11" type="ORF">CAPTEDRAFT_180248</name>
</gene>
<dbReference type="InterPro" id="IPR021115">
    <property type="entry name" value="Pyridoxal-P_BS"/>
</dbReference>
<protein>
    <recommendedName>
        <fullName evidence="9">Histidine decarboxylase</fullName>
        <ecNumber evidence="4">4.1.1.22</ecNumber>
    </recommendedName>
</protein>
<dbReference type="InterPro" id="IPR015421">
    <property type="entry name" value="PyrdxlP-dep_Trfase_major"/>
</dbReference>
<dbReference type="PANTHER" id="PTHR11999:SF68">
    <property type="entry name" value="HISTIDINE DECARBOXYLASE"/>
    <property type="match status" value="1"/>
</dbReference>